<comment type="caution">
    <text evidence="7">The sequence shown here is derived from an EMBL/GenBank/DDBJ whole genome shotgun (WGS) entry which is preliminary data.</text>
</comment>
<evidence type="ECO:0000259" key="5">
    <source>
        <dbReference type="Pfam" id="PF02836"/>
    </source>
</evidence>
<dbReference type="InterPro" id="IPR006103">
    <property type="entry name" value="Glyco_hydro_2_cat"/>
</dbReference>
<dbReference type="PANTHER" id="PTHR42732">
    <property type="entry name" value="BETA-GALACTOSIDASE"/>
    <property type="match status" value="1"/>
</dbReference>
<dbReference type="InterPro" id="IPR051913">
    <property type="entry name" value="GH2_Domain-Containing"/>
</dbReference>
<dbReference type="Pfam" id="PF22666">
    <property type="entry name" value="Glyco_hydro_2_N2"/>
    <property type="match status" value="1"/>
</dbReference>
<name>A0A413SF24_9FIRM</name>
<dbReference type="Gene3D" id="3.20.20.80">
    <property type="entry name" value="Glycosidases"/>
    <property type="match status" value="1"/>
</dbReference>
<dbReference type="Gene3D" id="2.60.40.10">
    <property type="entry name" value="Immunoglobulins"/>
    <property type="match status" value="2"/>
</dbReference>
<evidence type="ECO:0000256" key="3">
    <source>
        <dbReference type="ARBA" id="ARBA00023295"/>
    </source>
</evidence>
<dbReference type="InterPro" id="IPR036156">
    <property type="entry name" value="Beta-gal/glucu_dom_sf"/>
</dbReference>
<proteinExistence type="inferred from homology"/>
<protein>
    <submittedName>
        <fullName evidence="7">Glycoside hydrolase family 2 protein</fullName>
    </submittedName>
</protein>
<dbReference type="GO" id="GO:0004553">
    <property type="term" value="F:hydrolase activity, hydrolyzing O-glycosyl compounds"/>
    <property type="evidence" value="ECO:0007669"/>
    <property type="project" value="InterPro"/>
</dbReference>
<dbReference type="Gene3D" id="2.60.120.260">
    <property type="entry name" value="Galactose-binding domain-like"/>
    <property type="match status" value="1"/>
</dbReference>
<dbReference type="AlphaFoldDB" id="A0A413SF24"/>
<evidence type="ECO:0000313" key="7">
    <source>
        <dbReference type="EMBL" id="RHA65896.1"/>
    </source>
</evidence>
<dbReference type="RefSeq" id="WP_118592019.1">
    <property type="nucleotide sequence ID" value="NZ_QSFP01000015.1"/>
</dbReference>
<evidence type="ECO:0000256" key="1">
    <source>
        <dbReference type="ARBA" id="ARBA00007401"/>
    </source>
</evidence>
<dbReference type="InterPro" id="IPR017853">
    <property type="entry name" value="GH"/>
</dbReference>
<dbReference type="SUPFAM" id="SSF49785">
    <property type="entry name" value="Galactose-binding domain-like"/>
    <property type="match status" value="1"/>
</dbReference>
<reference evidence="7 8" key="1">
    <citation type="submission" date="2018-08" db="EMBL/GenBank/DDBJ databases">
        <title>A genome reference for cultivated species of the human gut microbiota.</title>
        <authorList>
            <person name="Zou Y."/>
            <person name="Xue W."/>
            <person name="Luo G."/>
        </authorList>
    </citation>
    <scope>NUCLEOTIDE SEQUENCE [LARGE SCALE GENOMIC DNA]</scope>
    <source>
        <strain evidence="7 8">AM43-11</strain>
    </source>
</reference>
<evidence type="ECO:0000259" key="6">
    <source>
        <dbReference type="Pfam" id="PF22666"/>
    </source>
</evidence>
<gene>
    <name evidence="7" type="ORF">DW927_13240</name>
</gene>
<dbReference type="PRINTS" id="PR00132">
    <property type="entry name" value="GLHYDRLASE2"/>
</dbReference>
<evidence type="ECO:0000259" key="4">
    <source>
        <dbReference type="Pfam" id="PF00703"/>
    </source>
</evidence>
<feature type="domain" description="Glycoside hydrolase family 2 catalytic" evidence="5">
    <location>
        <begin position="270"/>
        <end position="558"/>
    </location>
</feature>
<dbReference type="Proteomes" id="UP000284465">
    <property type="component" value="Unassembled WGS sequence"/>
</dbReference>
<evidence type="ECO:0000313" key="8">
    <source>
        <dbReference type="Proteomes" id="UP000284465"/>
    </source>
</evidence>
<dbReference type="InterPro" id="IPR013783">
    <property type="entry name" value="Ig-like_fold"/>
</dbReference>
<organism evidence="7 8">
    <name type="scientific">Roseburia intestinalis</name>
    <dbReference type="NCBI Taxonomy" id="166486"/>
    <lineage>
        <taxon>Bacteria</taxon>
        <taxon>Bacillati</taxon>
        <taxon>Bacillota</taxon>
        <taxon>Clostridia</taxon>
        <taxon>Lachnospirales</taxon>
        <taxon>Lachnospiraceae</taxon>
        <taxon>Roseburia</taxon>
    </lineage>
</organism>
<keyword evidence="2 7" id="KW-0378">Hydrolase</keyword>
<dbReference type="Pfam" id="PF02836">
    <property type="entry name" value="Glyco_hydro_2_C"/>
    <property type="match status" value="1"/>
</dbReference>
<dbReference type="Pfam" id="PF00703">
    <property type="entry name" value="Glyco_hydro_2"/>
    <property type="match status" value="1"/>
</dbReference>
<keyword evidence="3" id="KW-0326">Glycosidase</keyword>
<dbReference type="InterPro" id="IPR006101">
    <property type="entry name" value="Glyco_hydro_2"/>
</dbReference>
<dbReference type="EMBL" id="QSFP01000015">
    <property type="protein sequence ID" value="RHA65896.1"/>
    <property type="molecule type" value="Genomic_DNA"/>
</dbReference>
<dbReference type="InterPro" id="IPR006102">
    <property type="entry name" value="Ig-like_GH2"/>
</dbReference>
<dbReference type="PANTHER" id="PTHR42732:SF1">
    <property type="entry name" value="BETA-MANNOSIDASE"/>
    <property type="match status" value="1"/>
</dbReference>
<evidence type="ECO:0000256" key="2">
    <source>
        <dbReference type="ARBA" id="ARBA00022801"/>
    </source>
</evidence>
<feature type="domain" description="Beta-mannosidase-like galactose-binding" evidence="6">
    <location>
        <begin position="43"/>
        <end position="115"/>
    </location>
</feature>
<comment type="similarity">
    <text evidence="1">Belongs to the glycosyl hydrolase 2 family.</text>
</comment>
<feature type="domain" description="Glycoside hydrolase family 2 immunoglobulin-like beta-sandwich" evidence="4">
    <location>
        <begin position="154"/>
        <end position="262"/>
    </location>
</feature>
<dbReference type="InterPro" id="IPR008979">
    <property type="entry name" value="Galactose-bd-like_sf"/>
</dbReference>
<accession>A0A413SF24</accession>
<dbReference type="SUPFAM" id="SSF49303">
    <property type="entry name" value="beta-Galactosidase/glucuronidase domain"/>
    <property type="match status" value="1"/>
</dbReference>
<dbReference type="SUPFAM" id="SSF51445">
    <property type="entry name" value="(Trans)glycosidases"/>
    <property type="match status" value="1"/>
</dbReference>
<sequence>MRKINLFNDNYIFEKEGVTEKVTLPHTWNAADGQSASDYYRGECIYTKKFAKPELKDGEQLYLEITGANSSSKVSLNGKELASHDGGYSTYHVNLTDGLMDENELEIKVDNSPNDHVYPQKADFTFYGGLYRDVRLITVPKNHFDLDYYGGKGFYVTPEVKEDGSAEVRFDAYVCGDADEISVLVNGDSGSQSVTLYIPEDDTQTIYDEDALCGIRHYTGTLIIDNPHLWNGLKDPFLYTAAAELKKNGDIIDEITTKFGCRSYYFDPEKGFFLNGESYPLRGVSRHQDRMGVGNALTKEMHEEDMELILSVGANSIRLAHYQHDQYFYDLCDEKGIVAWAEIPYITVHMDGGRENTISQMKELIVQNYNHASIICWAISNEISLQGVTEDLLENHRILNDMIHRMDQSRVSAMANLFMLETDSPLVSLPDIRGYNLYYGWYVGEMEDNDAFFDQFHKEHPDTVIGLTEYGADSVIKLQSPKPQKGDYTESYMAVYHEHMLEMISQRPYLWGTYVWNMFEFAAAGRDEAGDPGKNHKGLITFDRKEKKDAYYIYKAWWSDEPFVHLCGRRYADRIETVTEIKVYSNQKRIALYVDGKLFGEQEGEHIFKFEVPICGEHTIKAVCTDHEALSDEMTIQKVSEPNPAYFMDATKVCNWFEEPQEESEKEEGGYLSLNSTMAEIQAVPAGAALLAQMMKQMQGSVAGGMGKNVKIPETMMALIARQPLKKLLAQGGIDADGEQAKMLAAALGKIPKK</sequence>
<dbReference type="InterPro" id="IPR054593">
    <property type="entry name" value="Beta-mannosidase-like_N2"/>
</dbReference>
<dbReference type="GO" id="GO:0005975">
    <property type="term" value="P:carbohydrate metabolic process"/>
    <property type="evidence" value="ECO:0007669"/>
    <property type="project" value="InterPro"/>
</dbReference>